<dbReference type="Pfam" id="PF13638">
    <property type="entry name" value="PIN_4"/>
    <property type="match status" value="1"/>
</dbReference>
<feature type="region of interest" description="Disordered" evidence="3">
    <location>
        <begin position="485"/>
        <end position="510"/>
    </location>
</feature>
<dbReference type="SMART" id="SM00670">
    <property type="entry name" value="PINc"/>
    <property type="match status" value="1"/>
</dbReference>
<feature type="region of interest" description="Disordered" evidence="3">
    <location>
        <begin position="951"/>
        <end position="972"/>
    </location>
</feature>
<proteinExistence type="inferred from homology"/>
<dbReference type="Gene3D" id="3.40.50.1010">
    <property type="entry name" value="5'-nuclease"/>
    <property type="match status" value="1"/>
</dbReference>
<dbReference type="AlphaFoldDB" id="A0A6P5A1K9"/>
<keyword evidence="5" id="KW-1185">Reference proteome</keyword>
<feature type="compositionally biased region" description="Basic and acidic residues" evidence="3">
    <location>
        <begin position="69"/>
        <end position="103"/>
    </location>
</feature>
<dbReference type="InterPro" id="IPR036020">
    <property type="entry name" value="WW_dom_sf"/>
</dbReference>
<dbReference type="PANTHER" id="PTHR16161:SF0">
    <property type="entry name" value="TRANSCRIPTIONAL PROTEIN SWT1"/>
    <property type="match status" value="1"/>
</dbReference>
<dbReference type="SMART" id="SM00456">
    <property type="entry name" value="WW"/>
    <property type="match status" value="1"/>
</dbReference>
<organism evidence="5 6">
    <name type="scientific">Branchiostoma belcheri</name>
    <name type="common">Amphioxus</name>
    <dbReference type="NCBI Taxonomy" id="7741"/>
    <lineage>
        <taxon>Eukaryota</taxon>
        <taxon>Metazoa</taxon>
        <taxon>Chordata</taxon>
        <taxon>Cephalochordata</taxon>
        <taxon>Leptocardii</taxon>
        <taxon>Amphioxiformes</taxon>
        <taxon>Branchiostomatidae</taxon>
        <taxon>Branchiostoma</taxon>
    </lineage>
</organism>
<dbReference type="InterPro" id="IPR002716">
    <property type="entry name" value="PIN_dom"/>
</dbReference>
<feature type="domain" description="WW" evidence="4">
    <location>
        <begin position="26"/>
        <end position="61"/>
    </location>
</feature>
<feature type="compositionally biased region" description="Low complexity" evidence="3">
    <location>
        <begin position="956"/>
        <end position="970"/>
    </location>
</feature>
<dbReference type="Pfam" id="PF00397">
    <property type="entry name" value="WW"/>
    <property type="match status" value="1"/>
</dbReference>
<dbReference type="Proteomes" id="UP000515135">
    <property type="component" value="Unplaced"/>
</dbReference>
<evidence type="ECO:0000259" key="4">
    <source>
        <dbReference type="PROSITE" id="PS50020"/>
    </source>
</evidence>
<name>A0A6P5A1K9_BRABE</name>
<feature type="region of interest" description="Disordered" evidence="3">
    <location>
        <begin position="759"/>
        <end position="802"/>
    </location>
</feature>
<evidence type="ECO:0000313" key="5">
    <source>
        <dbReference type="Proteomes" id="UP000515135"/>
    </source>
</evidence>
<dbReference type="CDD" id="cd00201">
    <property type="entry name" value="WW"/>
    <property type="match status" value="1"/>
</dbReference>
<evidence type="ECO:0000256" key="2">
    <source>
        <dbReference type="ARBA" id="ARBA00074620"/>
    </source>
</evidence>
<feature type="compositionally biased region" description="Polar residues" evidence="3">
    <location>
        <begin position="501"/>
        <end position="510"/>
    </location>
</feature>
<evidence type="ECO:0000313" key="6">
    <source>
        <dbReference type="RefSeq" id="XP_019643193.1"/>
    </source>
</evidence>
<evidence type="ECO:0000256" key="1">
    <source>
        <dbReference type="ARBA" id="ARBA00060839"/>
    </source>
</evidence>
<dbReference type="SUPFAM" id="SSF51045">
    <property type="entry name" value="WW domain"/>
    <property type="match status" value="1"/>
</dbReference>
<dbReference type="InterPro" id="IPR029060">
    <property type="entry name" value="PIN-like_dom_sf"/>
</dbReference>
<feature type="region of interest" description="Disordered" evidence="3">
    <location>
        <begin position="177"/>
        <end position="332"/>
    </location>
</feature>
<comment type="similarity">
    <text evidence="1">Belongs to the SWT1 family.</text>
</comment>
<dbReference type="InterPro" id="IPR052626">
    <property type="entry name" value="SWT1_Regulator"/>
</dbReference>
<sequence length="1145" mass="127646">MQIGGRRDAITGSVYDKMSTVSSTKSTLPPGWVKCMSKSHPGHCYYFNMSTRARTWQRPVLDEEEETASPEKAKTEKKQITRKNHDSGVHSDREDKSPTDDARSCVSMASASEKVSHYFSSLLDNDKTGLSSTCTPSVAPSERGQKRKVDDSEFSDDASMLSLSAFSWSSSLLSLKSRKDAPAAEKWKPLQQASTQNDVDHGQPSETAAAVATTSTEQPTTTTSPGGKKTSTITKGLTLKPLPPKTSAASRSPRSPNQPHTANTPGSPAPVQKEKPPNTSSAPDDNGLDPLPDYDEAEGYTAPSPSNAKHKRMKASLPPHDLRNKITGEPVELVKPKRPKFWRNPSSYVRNKMRERDLREKITGKPMPPPMGPPPMGPPPTVDNGQFARPMAPRQDGVFKAPFPVARRQNKPYHRNQPWRDHNGNHNRQQNYYNLGQAPISLQVTMPNRTDENWVDSLTVCESPKFRSGDMDKVTCTVDQRDHRSVALQGETNAALGRDTSLPQENSNSQENLDDVVEMDIAMDVETEERLINEIQEVRGHLATDASASHGTLTSMQVVQIEYMETETTGVPGVEGNLPLFIVLDTNVLLNHLKFLDDLKDQQISGMGRPVLVVPWVVMQELDALKSQDLLTRPGRTLKLETQHQAAQAVRYLYKCLQNRHPRVRGQTAQEGSVKLVGFNPECNDDRVLQCCLMYSQKFSGVNVILFTNDKNLCNKAVINGLQAFTRENLMPGIKAMYPEDGGTPAIATVSKNTMPVPVKAEPTHPVRSPCVSPPLGPPMRASTPPMPPPGPTRGTDPTSRRKQMADDVLCGMKTLLKGILATVLETEMKEAYEEKWMMIVFRKPPWSLQDLLQCFDKHWIAVFGMFLHRDVKEHLDNLLKHFTRGRSYGVDLQETLQLLQDALQLLRQLHNHSTYDGTLPKVLSELQTAHQQCKEVLSGNMSCLTVKQPVPPAPATQQVPQQQEPTNEPTMDPDSQMWITFNVVWKAVNYFLVKIFDGLDYKHSIPPVANMTGSLPSRYEAVTFMCKLHPHLARVVMDMENFLKLERAEQLQPLATNLCNAIHDFLNQLVYTNSESDSLRYATDVQPSVCVLTPELLIRCGREPVAQERMGKGLQQLGIFLTQLMQCGNFIFPEASKNNWLQQA</sequence>
<reference evidence="6" key="1">
    <citation type="submission" date="2025-08" db="UniProtKB">
        <authorList>
            <consortium name="RefSeq"/>
        </authorList>
    </citation>
    <scope>IDENTIFICATION</scope>
    <source>
        <tissue evidence="6">Gonad</tissue>
    </source>
</reference>
<dbReference type="GO" id="GO:0005634">
    <property type="term" value="C:nucleus"/>
    <property type="evidence" value="ECO:0007669"/>
    <property type="project" value="TreeGrafter"/>
</dbReference>
<dbReference type="RefSeq" id="XP_019643193.1">
    <property type="nucleotide sequence ID" value="XM_019787634.1"/>
</dbReference>
<dbReference type="FunFam" id="3.40.50.1010:FF:000012">
    <property type="entry name" value="SWT1, RNA endoribonuclease homolog"/>
    <property type="match status" value="1"/>
</dbReference>
<feature type="compositionally biased region" description="Polar residues" evidence="3">
    <location>
        <begin position="125"/>
        <end position="138"/>
    </location>
</feature>
<dbReference type="OrthoDB" id="548295at2759"/>
<evidence type="ECO:0000256" key="3">
    <source>
        <dbReference type="SAM" id="MobiDB-lite"/>
    </source>
</evidence>
<feature type="region of interest" description="Disordered" evidence="3">
    <location>
        <begin position="125"/>
        <end position="155"/>
    </location>
</feature>
<feature type="region of interest" description="Disordered" evidence="3">
    <location>
        <begin position="60"/>
        <end position="107"/>
    </location>
</feature>
<dbReference type="KEGG" id="bbel:109484386"/>
<dbReference type="InterPro" id="IPR001202">
    <property type="entry name" value="WW_dom"/>
</dbReference>
<dbReference type="PROSITE" id="PS50020">
    <property type="entry name" value="WW_DOMAIN_2"/>
    <property type="match status" value="1"/>
</dbReference>
<dbReference type="SUPFAM" id="SSF88723">
    <property type="entry name" value="PIN domain-like"/>
    <property type="match status" value="1"/>
</dbReference>
<dbReference type="GeneID" id="109484386"/>
<dbReference type="Gene3D" id="2.20.70.10">
    <property type="match status" value="1"/>
</dbReference>
<dbReference type="PANTHER" id="PTHR16161">
    <property type="entry name" value="TRANSCRIPTIONAL PROTEIN SWT1"/>
    <property type="match status" value="1"/>
</dbReference>
<accession>A0A6P5A1K9</accession>
<protein>
    <recommendedName>
        <fullName evidence="2">Transcriptional protein SWT1</fullName>
    </recommendedName>
</protein>
<dbReference type="CDD" id="cd18727">
    <property type="entry name" value="PIN_Swt1-like"/>
    <property type="match status" value="1"/>
</dbReference>
<gene>
    <name evidence="6" type="primary">LOC109484386</name>
</gene>
<feature type="compositionally biased region" description="Basic and acidic residues" evidence="3">
    <location>
        <begin position="177"/>
        <end position="188"/>
    </location>
</feature>
<feature type="compositionally biased region" description="Polar residues" evidence="3">
    <location>
        <begin position="247"/>
        <end position="266"/>
    </location>
</feature>
<feature type="compositionally biased region" description="Low complexity" evidence="3">
    <location>
        <begin position="205"/>
        <end position="240"/>
    </location>
</feature>